<dbReference type="SUPFAM" id="SSF46689">
    <property type="entry name" value="Homeodomain-like"/>
    <property type="match status" value="1"/>
</dbReference>
<dbReference type="InterPro" id="IPR045224">
    <property type="entry name" value="HDZip_class_I_plant"/>
</dbReference>
<name>A0A2C9VSJ4_MANES</name>
<protein>
    <recommendedName>
        <fullName evidence="11">Homeobox-leucine zipper protein</fullName>
    </recommendedName>
    <alternativeName>
        <fullName evidence="11">HD-ZIP protein</fullName>
    </alternativeName>
    <alternativeName>
        <fullName evidence="11">Homeodomain transcription factor</fullName>
    </alternativeName>
</protein>
<comment type="similarity">
    <text evidence="7 11">Belongs to the HD-ZIP homeobox family. Class I subfamily.</text>
</comment>
<comment type="function">
    <text evidence="8">Probable transcription activator that may act as growth regulators in response to water deficit.</text>
</comment>
<evidence type="ECO:0000256" key="8">
    <source>
        <dbReference type="ARBA" id="ARBA00058361"/>
    </source>
</evidence>
<dbReference type="InterPro" id="IPR009057">
    <property type="entry name" value="Homeodomain-like_sf"/>
</dbReference>
<evidence type="ECO:0000256" key="4">
    <source>
        <dbReference type="ARBA" id="ARBA00023155"/>
    </source>
</evidence>
<evidence type="ECO:0000256" key="5">
    <source>
        <dbReference type="ARBA" id="ARBA00023163"/>
    </source>
</evidence>
<dbReference type="InterPro" id="IPR001356">
    <property type="entry name" value="HD"/>
</dbReference>
<dbReference type="AlphaFoldDB" id="A0A2C9VSJ4"/>
<evidence type="ECO:0000259" key="14">
    <source>
        <dbReference type="PROSITE" id="PS50071"/>
    </source>
</evidence>
<organism evidence="15 16">
    <name type="scientific">Manihot esculenta</name>
    <name type="common">Cassava</name>
    <name type="synonym">Jatropha manihot</name>
    <dbReference type="NCBI Taxonomy" id="3983"/>
    <lineage>
        <taxon>Eukaryota</taxon>
        <taxon>Viridiplantae</taxon>
        <taxon>Streptophyta</taxon>
        <taxon>Embryophyta</taxon>
        <taxon>Tracheophyta</taxon>
        <taxon>Spermatophyta</taxon>
        <taxon>Magnoliopsida</taxon>
        <taxon>eudicotyledons</taxon>
        <taxon>Gunneridae</taxon>
        <taxon>Pentapetalae</taxon>
        <taxon>rosids</taxon>
        <taxon>fabids</taxon>
        <taxon>Malpighiales</taxon>
        <taxon>Euphorbiaceae</taxon>
        <taxon>Crotonoideae</taxon>
        <taxon>Manihoteae</taxon>
        <taxon>Manihot</taxon>
    </lineage>
</organism>
<gene>
    <name evidence="15" type="ORF">MANES_05G018700v8</name>
</gene>
<feature type="region of interest" description="Disordered" evidence="13">
    <location>
        <begin position="1"/>
        <end position="35"/>
    </location>
</feature>
<evidence type="ECO:0000256" key="6">
    <source>
        <dbReference type="ARBA" id="ARBA00023242"/>
    </source>
</evidence>
<dbReference type="PANTHER" id="PTHR24326">
    <property type="entry name" value="HOMEOBOX-LEUCINE ZIPPER PROTEIN"/>
    <property type="match status" value="1"/>
</dbReference>
<feature type="DNA-binding region" description="Homeobox" evidence="9">
    <location>
        <begin position="29"/>
        <end position="88"/>
    </location>
</feature>
<evidence type="ECO:0000256" key="7">
    <source>
        <dbReference type="ARBA" id="ARBA00025748"/>
    </source>
</evidence>
<sequence>MMLDEAQYSPSTQEPFSSIDTLATPRKKKNMNKRRFSDEQIKSLESMFESESRLEARKKLQLANELGLQPRQVAIWFQNKRARWKSKQLERDYSILRSNYNSLSTRFESLKKEKQALAVQLQKLNDLMQKPKEEGGCCVAVNSNEGESENRDATKCDSEEKASLLYERSAHGLGVVSDEDSKIKVEYFGLEEEHNLMSMVEMEPADGSLTTSQEDWGSLDSDGLFGQSNSCCQWWDFWA</sequence>
<keyword evidence="16" id="KW-1185">Reference proteome</keyword>
<dbReference type="SMR" id="A0A2C9VSJ4"/>
<comment type="caution">
    <text evidence="15">The sequence shown here is derived from an EMBL/GenBank/DDBJ whole genome shotgun (WGS) entry which is preliminary data.</text>
</comment>
<evidence type="ECO:0000313" key="16">
    <source>
        <dbReference type="Proteomes" id="UP000091857"/>
    </source>
</evidence>
<dbReference type="PANTHER" id="PTHR24326:SF604">
    <property type="entry name" value="HOMEOBOX-LEUCINE ZIPPER PROTEIN ATHB-7"/>
    <property type="match status" value="1"/>
</dbReference>
<dbReference type="Gene3D" id="1.10.10.60">
    <property type="entry name" value="Homeodomain-like"/>
    <property type="match status" value="1"/>
</dbReference>
<keyword evidence="5 11" id="KW-0804">Transcription</keyword>
<feature type="coiled-coil region" evidence="12">
    <location>
        <begin position="100"/>
        <end position="130"/>
    </location>
</feature>
<dbReference type="GO" id="GO:0045893">
    <property type="term" value="P:positive regulation of DNA-templated transcription"/>
    <property type="evidence" value="ECO:0000318"/>
    <property type="project" value="GO_Central"/>
</dbReference>
<feature type="compositionally biased region" description="Polar residues" evidence="13">
    <location>
        <begin position="8"/>
        <end position="21"/>
    </location>
</feature>
<dbReference type="InterPro" id="IPR000047">
    <property type="entry name" value="HTH_motif"/>
</dbReference>
<dbReference type="OrthoDB" id="6159439at2759"/>
<dbReference type="FunFam" id="1.10.10.60:FF:000293">
    <property type="entry name" value="Homeobox-leucine zipper protein ATHB-7"/>
    <property type="match status" value="1"/>
</dbReference>
<comment type="function">
    <text evidence="11">Transcription factor.</text>
</comment>
<dbReference type="GO" id="GO:0009414">
    <property type="term" value="P:response to water deprivation"/>
    <property type="evidence" value="ECO:0007669"/>
    <property type="project" value="UniProtKB-ARBA"/>
</dbReference>
<keyword evidence="12" id="KW-0175">Coiled coil</keyword>
<dbReference type="EMBL" id="CM004391">
    <property type="protein sequence ID" value="OAY48960.1"/>
    <property type="molecule type" value="Genomic_DNA"/>
</dbReference>
<evidence type="ECO:0000256" key="2">
    <source>
        <dbReference type="ARBA" id="ARBA00023015"/>
    </source>
</evidence>
<feature type="domain" description="Homeobox" evidence="14">
    <location>
        <begin position="27"/>
        <end position="87"/>
    </location>
</feature>
<evidence type="ECO:0000256" key="11">
    <source>
        <dbReference type="RuleBase" id="RU369038"/>
    </source>
</evidence>
<dbReference type="OMA" id="SPENWGS"/>
<dbReference type="PROSITE" id="PS50071">
    <property type="entry name" value="HOMEOBOX_2"/>
    <property type="match status" value="1"/>
</dbReference>
<evidence type="ECO:0000256" key="9">
    <source>
        <dbReference type="PROSITE-ProRule" id="PRU00108"/>
    </source>
</evidence>
<dbReference type="SMART" id="SM00389">
    <property type="entry name" value="HOX"/>
    <property type="match status" value="1"/>
</dbReference>
<dbReference type="GO" id="GO:0000976">
    <property type="term" value="F:transcription cis-regulatory region binding"/>
    <property type="evidence" value="ECO:0007669"/>
    <property type="project" value="UniProtKB-ARBA"/>
</dbReference>
<dbReference type="GO" id="GO:0043565">
    <property type="term" value="F:sequence-specific DNA binding"/>
    <property type="evidence" value="ECO:0000318"/>
    <property type="project" value="GO_Central"/>
</dbReference>
<dbReference type="GO" id="GO:0009737">
    <property type="term" value="P:response to abscisic acid"/>
    <property type="evidence" value="ECO:0007669"/>
    <property type="project" value="UniProtKB-ARBA"/>
</dbReference>
<evidence type="ECO:0000256" key="12">
    <source>
        <dbReference type="SAM" id="Coils"/>
    </source>
</evidence>
<keyword evidence="6 9" id="KW-0539">Nucleus</keyword>
<dbReference type="GO" id="GO:0005634">
    <property type="term" value="C:nucleus"/>
    <property type="evidence" value="ECO:0000318"/>
    <property type="project" value="GO_Central"/>
</dbReference>
<evidence type="ECO:0000256" key="10">
    <source>
        <dbReference type="RuleBase" id="RU000682"/>
    </source>
</evidence>
<dbReference type="PROSITE" id="PS00027">
    <property type="entry name" value="HOMEOBOX_1"/>
    <property type="match status" value="1"/>
</dbReference>
<dbReference type="Proteomes" id="UP000091857">
    <property type="component" value="Chromosome 5"/>
</dbReference>
<keyword evidence="2 11" id="KW-0805">Transcription regulation</keyword>
<dbReference type="Gramene" id="Manes.05G018700.1.v8.1">
    <property type="protein sequence ID" value="Manes.05G018700.1.v8.1.CDS"/>
    <property type="gene ID" value="Manes.05G018700.v8.1"/>
</dbReference>
<dbReference type="GO" id="GO:0000981">
    <property type="term" value="F:DNA-binding transcription factor activity, RNA polymerase II-specific"/>
    <property type="evidence" value="ECO:0007669"/>
    <property type="project" value="UniProtKB-UniRule"/>
</dbReference>
<feature type="compositionally biased region" description="Basic residues" evidence="13">
    <location>
        <begin position="25"/>
        <end position="34"/>
    </location>
</feature>
<comment type="subcellular location">
    <subcellularLocation>
        <location evidence="1 9 10">Nucleus</location>
    </subcellularLocation>
</comment>
<accession>A0A2C9VSJ4</accession>
<keyword evidence="3 9" id="KW-0238">DNA-binding</keyword>
<keyword evidence="4 9" id="KW-0371">Homeobox</keyword>
<reference evidence="16" key="1">
    <citation type="journal article" date="2016" name="Nat. Biotechnol.">
        <title>Sequencing wild and cultivated cassava and related species reveals extensive interspecific hybridization and genetic diversity.</title>
        <authorList>
            <person name="Bredeson J.V."/>
            <person name="Lyons J.B."/>
            <person name="Prochnik S.E."/>
            <person name="Wu G.A."/>
            <person name="Ha C.M."/>
            <person name="Edsinger-Gonzales E."/>
            <person name="Grimwood J."/>
            <person name="Schmutz J."/>
            <person name="Rabbi I.Y."/>
            <person name="Egesi C."/>
            <person name="Nauluvula P."/>
            <person name="Lebot V."/>
            <person name="Ndunguru J."/>
            <person name="Mkamilo G."/>
            <person name="Bart R.S."/>
            <person name="Setter T.L."/>
            <person name="Gleadow R.M."/>
            <person name="Kulakow P."/>
            <person name="Ferguson M.E."/>
            <person name="Rounsley S."/>
            <person name="Rokhsar D.S."/>
        </authorList>
    </citation>
    <scope>NUCLEOTIDE SEQUENCE [LARGE SCALE GENOMIC DNA]</scope>
    <source>
        <strain evidence="16">cv. AM560-2</strain>
    </source>
</reference>
<dbReference type="Pfam" id="PF00046">
    <property type="entry name" value="Homeodomain"/>
    <property type="match status" value="1"/>
</dbReference>
<evidence type="ECO:0000256" key="3">
    <source>
        <dbReference type="ARBA" id="ARBA00023125"/>
    </source>
</evidence>
<evidence type="ECO:0000313" key="15">
    <source>
        <dbReference type="EMBL" id="OAY48960.1"/>
    </source>
</evidence>
<evidence type="ECO:0000256" key="13">
    <source>
        <dbReference type="SAM" id="MobiDB-lite"/>
    </source>
</evidence>
<dbReference type="InterPro" id="IPR003106">
    <property type="entry name" value="Leu_zip_homeo"/>
</dbReference>
<dbReference type="InterPro" id="IPR017970">
    <property type="entry name" value="Homeobox_CS"/>
</dbReference>
<dbReference type="CDD" id="cd00086">
    <property type="entry name" value="homeodomain"/>
    <property type="match status" value="1"/>
</dbReference>
<dbReference type="Pfam" id="PF02183">
    <property type="entry name" value="HALZ"/>
    <property type="match status" value="1"/>
</dbReference>
<proteinExistence type="inferred from homology"/>
<dbReference type="PRINTS" id="PR00031">
    <property type="entry name" value="HTHREPRESSR"/>
</dbReference>
<evidence type="ECO:0000256" key="1">
    <source>
        <dbReference type="ARBA" id="ARBA00004123"/>
    </source>
</evidence>